<comment type="caution">
    <text evidence="10">The sequence shown here is derived from an EMBL/GenBank/DDBJ whole genome shotgun (WGS) entry which is preliminary data.</text>
</comment>
<evidence type="ECO:0000256" key="4">
    <source>
        <dbReference type="ARBA" id="ARBA00022741"/>
    </source>
</evidence>
<dbReference type="Gene3D" id="3.30.70.890">
    <property type="entry name" value="GHMP kinase, C-terminal domain"/>
    <property type="match status" value="1"/>
</dbReference>
<evidence type="ECO:0000256" key="5">
    <source>
        <dbReference type="ARBA" id="ARBA00022840"/>
    </source>
</evidence>
<keyword evidence="6" id="KW-0443">Lipid metabolism</keyword>
<accession>A0ABS0BX92</accession>
<name>A0ABS0BX92_9GAMM</name>
<dbReference type="InterPro" id="IPR036554">
    <property type="entry name" value="GHMP_kinase_C_sf"/>
</dbReference>
<dbReference type="EMBL" id="JACBGI020000017">
    <property type="protein sequence ID" value="MBF6058417.1"/>
    <property type="molecule type" value="Genomic_DNA"/>
</dbReference>
<organism evidence="10 11">
    <name type="scientific">Thiomicrorhabdus heinhorstiae</name>
    <dbReference type="NCBI Taxonomy" id="2748010"/>
    <lineage>
        <taxon>Bacteria</taxon>
        <taxon>Pseudomonadati</taxon>
        <taxon>Pseudomonadota</taxon>
        <taxon>Gammaproteobacteria</taxon>
        <taxon>Thiotrichales</taxon>
        <taxon>Piscirickettsiaceae</taxon>
        <taxon>Thiomicrorhabdus</taxon>
    </lineage>
</organism>
<dbReference type="SUPFAM" id="SSF54211">
    <property type="entry name" value="Ribosomal protein S5 domain 2-like"/>
    <property type="match status" value="1"/>
</dbReference>
<dbReference type="EC" id="4.1.1.33" evidence="2"/>
<protein>
    <recommendedName>
        <fullName evidence="2">diphosphomevalonate decarboxylase</fullName>
        <ecNumber evidence="2">4.1.1.33</ecNumber>
    </recommendedName>
</protein>
<dbReference type="PIRSF" id="PIRSF015950">
    <property type="entry name" value="Mev_P_decrbx"/>
    <property type="match status" value="1"/>
</dbReference>
<dbReference type="GO" id="GO:0004163">
    <property type="term" value="F:diphosphomevalonate decarboxylase activity"/>
    <property type="evidence" value="ECO:0007669"/>
    <property type="project" value="UniProtKB-EC"/>
</dbReference>
<keyword evidence="4" id="KW-0547">Nucleotide-binding</keyword>
<dbReference type="Proteomes" id="UP001193680">
    <property type="component" value="Unassembled WGS sequence"/>
</dbReference>
<dbReference type="Gene3D" id="3.30.230.10">
    <property type="match status" value="1"/>
</dbReference>
<dbReference type="InterPro" id="IPR020568">
    <property type="entry name" value="Ribosomal_Su5_D2-typ_SF"/>
</dbReference>
<dbReference type="Pfam" id="PF22700">
    <property type="entry name" value="MVD-like_N"/>
    <property type="match status" value="1"/>
</dbReference>
<proteinExistence type="inferred from homology"/>
<gene>
    <name evidence="10" type="primary">mvaD</name>
    <name evidence="10" type="ORF">H8792_008695</name>
</gene>
<reference evidence="10 11" key="1">
    <citation type="submission" date="2020-06" db="EMBL/GenBank/DDBJ databases">
        <authorList>
            <person name="Scott K."/>
        </authorList>
    </citation>
    <scope>NUCLEOTIDE SEQUENCE [LARGE SCALE GENOMIC DNA]</scope>
    <source>
        <strain evidence="10 11">HH1</strain>
    </source>
</reference>
<evidence type="ECO:0000256" key="2">
    <source>
        <dbReference type="ARBA" id="ARBA00012296"/>
    </source>
</evidence>
<dbReference type="Pfam" id="PF18376">
    <property type="entry name" value="MDD_C"/>
    <property type="match status" value="1"/>
</dbReference>
<feature type="domain" description="Diphosphomevalonate decarboxylase-like N-terminal" evidence="9">
    <location>
        <begin position="35"/>
        <end position="191"/>
    </location>
</feature>
<dbReference type="PANTHER" id="PTHR10977:SF3">
    <property type="entry name" value="DIPHOSPHOMEVALONATE DECARBOXYLASE"/>
    <property type="match status" value="1"/>
</dbReference>
<evidence type="ECO:0000259" key="8">
    <source>
        <dbReference type="Pfam" id="PF18376"/>
    </source>
</evidence>
<evidence type="ECO:0000256" key="7">
    <source>
        <dbReference type="ARBA" id="ARBA00023239"/>
    </source>
</evidence>
<feature type="domain" description="Mvd1 C-terminal" evidence="8">
    <location>
        <begin position="208"/>
        <end position="327"/>
    </location>
</feature>
<sequence>MTDKQRQQDFIQQILTQSANSSPLQAQKTRGHGQAPVNIALSKYWGKRDKALNLPINGSVSISLPGLGTETTLSITENDRDIIRLNGTTLEPEATFAKRLSQFLNWFRADQTTAFSVDTSNSVPTAAGLASSASGYAALVLALNDLFDWQLPKESLSLLARFGSGSASRSLFDGFAVWHKGHQNDGMDSFAEPLATLWPELTIGLVKVDTREKPVGSTVGMQQTVDTCDLYKAWPEQAERELKTIVDAIQKKDFTLVGKTAEHNALSMHATMIATWPPIVYWQPESVAAMRMVWALREQGIEVYFTMDAGPNLKLLLQEKDQTAVKKAFGERDIQIDFIQPFE</sequence>
<dbReference type="InterPro" id="IPR029765">
    <property type="entry name" value="Mev_diP_decarb"/>
</dbReference>
<evidence type="ECO:0000256" key="1">
    <source>
        <dbReference type="ARBA" id="ARBA00008831"/>
    </source>
</evidence>
<dbReference type="SUPFAM" id="SSF55060">
    <property type="entry name" value="GHMP Kinase, C-terminal domain"/>
    <property type="match status" value="1"/>
</dbReference>
<dbReference type="RefSeq" id="WP_185978558.1">
    <property type="nucleotide sequence ID" value="NZ_JACBGI020000017.1"/>
</dbReference>
<evidence type="ECO:0000256" key="3">
    <source>
        <dbReference type="ARBA" id="ARBA00022516"/>
    </source>
</evidence>
<dbReference type="InterPro" id="IPR014721">
    <property type="entry name" value="Ribsml_uS5_D2-typ_fold_subgr"/>
</dbReference>
<dbReference type="InterPro" id="IPR053859">
    <property type="entry name" value="MVD-like_N"/>
</dbReference>
<evidence type="ECO:0000259" key="9">
    <source>
        <dbReference type="Pfam" id="PF22700"/>
    </source>
</evidence>
<keyword evidence="7 10" id="KW-0456">Lyase</keyword>
<dbReference type="InterPro" id="IPR041431">
    <property type="entry name" value="Mvd1_C"/>
</dbReference>
<dbReference type="InterPro" id="IPR005935">
    <property type="entry name" value="Mev_decarb"/>
</dbReference>
<dbReference type="PANTHER" id="PTHR10977">
    <property type="entry name" value="DIPHOSPHOMEVALONATE DECARBOXYLASE"/>
    <property type="match status" value="1"/>
</dbReference>
<comment type="similarity">
    <text evidence="1">Belongs to the diphosphomevalonate decarboxylase family.</text>
</comment>
<evidence type="ECO:0000313" key="11">
    <source>
        <dbReference type="Proteomes" id="UP001193680"/>
    </source>
</evidence>
<reference evidence="10 11" key="2">
    <citation type="submission" date="2020-11" db="EMBL/GenBank/DDBJ databases">
        <title>Sulfur oxidizing isolate from Hospital Hole Sinkhole.</title>
        <authorList>
            <person name="Scott K.M."/>
        </authorList>
    </citation>
    <scope>NUCLEOTIDE SEQUENCE [LARGE SCALE GENOMIC DNA]</scope>
    <source>
        <strain evidence="10 11">HH1</strain>
    </source>
</reference>
<evidence type="ECO:0000313" key="10">
    <source>
        <dbReference type="EMBL" id="MBF6058417.1"/>
    </source>
</evidence>
<keyword evidence="5" id="KW-0067">ATP-binding</keyword>
<keyword evidence="3" id="KW-0444">Lipid biosynthesis</keyword>
<evidence type="ECO:0000256" key="6">
    <source>
        <dbReference type="ARBA" id="ARBA00023098"/>
    </source>
</evidence>
<dbReference type="NCBIfam" id="TIGR01240">
    <property type="entry name" value="mevDPdecarb"/>
    <property type="match status" value="1"/>
</dbReference>
<keyword evidence="11" id="KW-1185">Reference proteome</keyword>